<evidence type="ECO:0000259" key="6">
    <source>
        <dbReference type="Pfam" id="PF00501"/>
    </source>
</evidence>
<comment type="caution">
    <text evidence="9">The sequence shown here is derived from an EMBL/GenBank/DDBJ whole genome shotgun (WGS) entry which is preliminary data.</text>
</comment>
<dbReference type="GO" id="GO:0016878">
    <property type="term" value="F:acid-thiol ligase activity"/>
    <property type="evidence" value="ECO:0007669"/>
    <property type="project" value="UniProtKB-ARBA"/>
</dbReference>
<dbReference type="InterPro" id="IPR037401">
    <property type="entry name" value="SnoaL-like"/>
</dbReference>
<dbReference type="EMBL" id="PDVP01000024">
    <property type="protein sequence ID" value="PHP64742.1"/>
    <property type="molecule type" value="Genomic_DNA"/>
</dbReference>
<evidence type="ECO:0000259" key="8">
    <source>
        <dbReference type="Pfam" id="PF13193"/>
    </source>
</evidence>
<gene>
    <name evidence="9" type="ORF">CSC94_22680</name>
</gene>
<dbReference type="PANTHER" id="PTHR43767:SF1">
    <property type="entry name" value="NONRIBOSOMAL PEPTIDE SYNTHASE PES1 (EUROFUNG)-RELATED"/>
    <property type="match status" value="1"/>
</dbReference>
<organism evidence="9 10">
    <name type="scientific">Zhengella mangrovi</name>
    <dbReference type="NCBI Taxonomy" id="1982044"/>
    <lineage>
        <taxon>Bacteria</taxon>
        <taxon>Pseudomonadati</taxon>
        <taxon>Pseudomonadota</taxon>
        <taxon>Alphaproteobacteria</taxon>
        <taxon>Hyphomicrobiales</taxon>
        <taxon>Notoacmeibacteraceae</taxon>
        <taxon>Zhengella</taxon>
    </lineage>
</organism>
<dbReference type="AlphaFoldDB" id="A0A2G1QGV3"/>
<dbReference type="Gene3D" id="3.40.50.12780">
    <property type="entry name" value="N-terminal domain of ligase-like"/>
    <property type="match status" value="1"/>
</dbReference>
<evidence type="ECO:0000256" key="1">
    <source>
        <dbReference type="ARBA" id="ARBA00006432"/>
    </source>
</evidence>
<dbReference type="SUPFAM" id="SSF56801">
    <property type="entry name" value="Acetyl-CoA synthetase-like"/>
    <property type="match status" value="1"/>
</dbReference>
<dbReference type="InterPro" id="IPR032710">
    <property type="entry name" value="NTF2-like_dom_sf"/>
</dbReference>
<dbReference type="Pfam" id="PF00501">
    <property type="entry name" value="AMP-binding"/>
    <property type="match status" value="1"/>
</dbReference>
<accession>A0A2G1QGV3</accession>
<keyword evidence="10" id="KW-1185">Reference proteome</keyword>
<reference evidence="9 10" key="1">
    <citation type="submission" date="2017-10" db="EMBL/GenBank/DDBJ databases">
        <title>Sedimentibacterium mangrovi gen. nov., sp. nov., a novel member of family Phyllobacteriacea isolated from mangrove sediment.</title>
        <authorList>
            <person name="Liao H."/>
            <person name="Tian Y."/>
        </authorList>
    </citation>
    <scope>NUCLEOTIDE SEQUENCE [LARGE SCALE GENOMIC DNA]</scope>
    <source>
        <strain evidence="9 10">X9-2-2</strain>
    </source>
</reference>
<name>A0A2G1QGV3_9HYPH</name>
<dbReference type="PROSITE" id="PS00455">
    <property type="entry name" value="AMP_BINDING"/>
    <property type="match status" value="1"/>
</dbReference>
<dbReference type="InterPro" id="IPR020845">
    <property type="entry name" value="AMP-binding_CS"/>
</dbReference>
<protein>
    <recommendedName>
        <fullName evidence="5">3-methylmercaptopropionyl-CoA ligase</fullName>
        <ecNumber evidence="4">6.2.1.44</ecNumber>
    </recommendedName>
</protein>
<dbReference type="InterPro" id="IPR025110">
    <property type="entry name" value="AMP-bd_C"/>
</dbReference>
<dbReference type="SUPFAM" id="SSF54427">
    <property type="entry name" value="NTF2-like"/>
    <property type="match status" value="2"/>
</dbReference>
<dbReference type="InterPro" id="IPR000873">
    <property type="entry name" value="AMP-dep_synth/lig_dom"/>
</dbReference>
<feature type="domain" description="AMP-dependent synthetase/ligase" evidence="6">
    <location>
        <begin position="17"/>
        <end position="369"/>
    </location>
</feature>
<dbReference type="RefSeq" id="WP_099308663.1">
    <property type="nucleotide sequence ID" value="NZ_PDVP01000024.1"/>
</dbReference>
<dbReference type="OrthoDB" id="9803968at2"/>
<evidence type="ECO:0000256" key="4">
    <source>
        <dbReference type="ARBA" id="ARBA00066616"/>
    </source>
</evidence>
<dbReference type="Pfam" id="PF13193">
    <property type="entry name" value="AMP-binding_C"/>
    <property type="match status" value="1"/>
</dbReference>
<dbReference type="Gene3D" id="3.10.450.50">
    <property type="match status" value="2"/>
</dbReference>
<dbReference type="Gene3D" id="3.30.300.30">
    <property type="match status" value="1"/>
</dbReference>
<dbReference type="InterPro" id="IPR050237">
    <property type="entry name" value="ATP-dep_AMP-bd_enzyme"/>
</dbReference>
<evidence type="ECO:0000256" key="2">
    <source>
        <dbReference type="ARBA" id="ARBA00022598"/>
    </source>
</evidence>
<dbReference type="Pfam" id="PF12680">
    <property type="entry name" value="SnoaL_2"/>
    <property type="match status" value="1"/>
</dbReference>
<evidence type="ECO:0000313" key="9">
    <source>
        <dbReference type="EMBL" id="PHP64742.1"/>
    </source>
</evidence>
<keyword evidence="2" id="KW-0436">Ligase</keyword>
<feature type="domain" description="SnoaL-like" evidence="7">
    <location>
        <begin position="517"/>
        <end position="609"/>
    </location>
</feature>
<dbReference type="EC" id="6.2.1.44" evidence="4"/>
<feature type="domain" description="AMP-binding enzyme C-terminal" evidence="8">
    <location>
        <begin position="420"/>
        <end position="495"/>
    </location>
</feature>
<proteinExistence type="inferred from homology"/>
<dbReference type="PANTHER" id="PTHR43767">
    <property type="entry name" value="LONG-CHAIN-FATTY-ACID--COA LIGASE"/>
    <property type="match status" value="1"/>
</dbReference>
<comment type="similarity">
    <text evidence="1">Belongs to the ATP-dependent AMP-binding enzyme family.</text>
</comment>
<dbReference type="InterPro" id="IPR045851">
    <property type="entry name" value="AMP-bd_C_sf"/>
</dbReference>
<evidence type="ECO:0000256" key="3">
    <source>
        <dbReference type="ARBA" id="ARBA00051915"/>
    </source>
</evidence>
<sequence length="766" mass="82885">MSEPASPIATFADRVRAFAANRPDAPALTFAGRTQSFADLDRISSMAANALTAAGIGRGDRVALLTRNRAEYFELITACSKIGAIVVGLNWRLSAREIAEIVADAQPSIILADETGLGLLGEGPAPCRVIAFGKDYDAFRDAADAADPGYSGPAGEVLLLLYTSGTTGLPKGVMLTNENMDYTHRLASEAWSMNGKSVNLVAMPMFHIGGCGYGSSTMLVGGHTVLMAEVNLPQMIQLIADYRVTNTFLVPAVIQALLNLPDIETSDVTSLELLMYGAAPIGDVLLRRAMAAFKCNFMHAYGMTEAAGTVVMLDPSEHDPDGPRRGLLKSCGKALPWVGLRVVKDGSDCAPGDIGEIWLKSAMIMKGYWNNPEATREAVVEDGWYRTGDAAYLDEEGHVFLVDRFKDMIISGGENIYPAEIENVLNAHPAIQEVGVIGVPHTKWGETPLAVVVPRPGQSVAEAEVIAFTRDRLAHYKCPTRVAIADTLPRNASGKLLKHEMRRIFGAPPVPVLSLARRWVNDYFNRHDPVACAAFIAPDYALEIGDVVFSGRDDEWLPAVDKQMRAFPGLSMTVHQAVCGPDWAALWFSEHGQNEGKAAVWSGVAIYRSNGRVLTGCVAQEDYFTRRRQLKSGVADTPDRPAVAPWDTVCLAPDPEAEAAVRNWLAGSWPLTADSVHVDDEHITGEPIQFAVEEVEFRTVLSSGGQVVFNVRQHGRYLGGLPGVPDRTAAAFLDCNGMIRVRDGEVVEGRVIRDRMGLFARLRAAS</sequence>
<evidence type="ECO:0000256" key="5">
    <source>
        <dbReference type="ARBA" id="ARBA00067668"/>
    </source>
</evidence>
<dbReference type="Proteomes" id="UP000221168">
    <property type="component" value="Unassembled WGS sequence"/>
</dbReference>
<evidence type="ECO:0000259" key="7">
    <source>
        <dbReference type="Pfam" id="PF12680"/>
    </source>
</evidence>
<dbReference type="InterPro" id="IPR042099">
    <property type="entry name" value="ANL_N_sf"/>
</dbReference>
<evidence type="ECO:0000313" key="10">
    <source>
        <dbReference type="Proteomes" id="UP000221168"/>
    </source>
</evidence>
<dbReference type="FunFam" id="3.30.300.30:FF:000008">
    <property type="entry name" value="2,3-dihydroxybenzoate-AMP ligase"/>
    <property type="match status" value="1"/>
</dbReference>
<comment type="catalytic activity">
    <reaction evidence="3">
        <text>3-(methylsulfanyl)propanoate + ATP + CoA = 3-(methylsulfanyl)propanoyl-CoA + AMP + diphosphate</text>
        <dbReference type="Rhea" id="RHEA:43052"/>
        <dbReference type="ChEBI" id="CHEBI:30616"/>
        <dbReference type="ChEBI" id="CHEBI:33019"/>
        <dbReference type="ChEBI" id="CHEBI:49016"/>
        <dbReference type="ChEBI" id="CHEBI:57287"/>
        <dbReference type="ChEBI" id="CHEBI:82815"/>
        <dbReference type="ChEBI" id="CHEBI:456215"/>
        <dbReference type="EC" id="6.2.1.44"/>
    </reaction>
    <physiologicalReaction direction="left-to-right" evidence="3">
        <dbReference type="Rhea" id="RHEA:43053"/>
    </physiologicalReaction>
</comment>